<dbReference type="Proteomes" id="UP000585836">
    <property type="component" value="Unassembled WGS sequence"/>
</dbReference>
<gene>
    <name evidence="1" type="ORF">FHS34_006262</name>
</gene>
<dbReference type="CDD" id="cd07812">
    <property type="entry name" value="SRPBCC"/>
    <property type="match status" value="1"/>
</dbReference>
<evidence type="ECO:0000313" key="1">
    <source>
        <dbReference type="EMBL" id="MBB5930755.1"/>
    </source>
</evidence>
<protein>
    <recommendedName>
        <fullName evidence="3">Immediate-early protein 2</fullName>
    </recommendedName>
</protein>
<accession>A0A7W9PZC7</accession>
<proteinExistence type="predicted"/>
<dbReference type="AlphaFoldDB" id="A0A7W9PZC7"/>
<comment type="caution">
    <text evidence="1">The sequence shown here is derived from an EMBL/GenBank/DDBJ whole genome shotgun (WGS) entry which is preliminary data.</text>
</comment>
<reference evidence="1 2" key="1">
    <citation type="submission" date="2020-08" db="EMBL/GenBank/DDBJ databases">
        <title>Genomic Encyclopedia of Type Strains, Phase III (KMG-III): the genomes of soil and plant-associated and newly described type strains.</title>
        <authorList>
            <person name="Whitman W."/>
        </authorList>
    </citation>
    <scope>NUCLEOTIDE SEQUENCE [LARGE SCALE GENOMIC DNA]</scope>
    <source>
        <strain evidence="1 2">CECT 3313</strain>
    </source>
</reference>
<name>A0A7W9PZC7_9ACTN</name>
<dbReference type="RefSeq" id="WP_184971534.1">
    <property type="nucleotide sequence ID" value="NZ_BAAAWF010000049.1"/>
</dbReference>
<dbReference type="SUPFAM" id="SSF55961">
    <property type="entry name" value="Bet v1-like"/>
    <property type="match status" value="1"/>
</dbReference>
<organism evidence="1 2">
    <name type="scientific">Streptomyces echinatus</name>
    <dbReference type="NCBI Taxonomy" id="67293"/>
    <lineage>
        <taxon>Bacteria</taxon>
        <taxon>Bacillati</taxon>
        <taxon>Actinomycetota</taxon>
        <taxon>Actinomycetes</taxon>
        <taxon>Kitasatosporales</taxon>
        <taxon>Streptomycetaceae</taxon>
        <taxon>Streptomyces</taxon>
    </lineage>
</organism>
<dbReference type="InterPro" id="IPR023393">
    <property type="entry name" value="START-like_dom_sf"/>
</dbReference>
<evidence type="ECO:0008006" key="3">
    <source>
        <dbReference type="Google" id="ProtNLM"/>
    </source>
</evidence>
<dbReference type="EMBL" id="JACHJK010000013">
    <property type="protein sequence ID" value="MBB5930755.1"/>
    <property type="molecule type" value="Genomic_DNA"/>
</dbReference>
<dbReference type="Gene3D" id="3.30.530.20">
    <property type="match status" value="1"/>
</dbReference>
<keyword evidence="2" id="KW-1185">Reference proteome</keyword>
<sequence length="146" mass="16521">MPTFSLERTAPLPLDEAWRRLTDWPRHADAVPLTRIRVLTPPPTREGTRLVARSGVGPLTLDDVMEVTVWHPPAGGEGGLCRLEKRGRLIQGWAEIEVRPGPGGRSRVVWREELRVRFLPRAFDGVVEHTSRLVFGRAANRLLRRP</sequence>
<evidence type="ECO:0000313" key="2">
    <source>
        <dbReference type="Proteomes" id="UP000585836"/>
    </source>
</evidence>